<evidence type="ECO:0000313" key="4">
    <source>
        <dbReference type="Proteomes" id="UP000198243"/>
    </source>
</evidence>
<dbReference type="EMBL" id="LT607412">
    <property type="protein sequence ID" value="SCE90304.1"/>
    <property type="molecule type" value="Genomic_DNA"/>
</dbReference>
<feature type="transmembrane region" description="Helical" evidence="2">
    <location>
        <begin position="303"/>
        <end position="324"/>
    </location>
</feature>
<organism evidence="3 4">
    <name type="scientific">Micromonospora coriariae</name>
    <dbReference type="NCBI Taxonomy" id="285665"/>
    <lineage>
        <taxon>Bacteria</taxon>
        <taxon>Bacillati</taxon>
        <taxon>Actinomycetota</taxon>
        <taxon>Actinomycetes</taxon>
        <taxon>Micromonosporales</taxon>
        <taxon>Micromonosporaceae</taxon>
        <taxon>Micromonospora</taxon>
    </lineage>
</organism>
<accession>A0A1C4W246</accession>
<keyword evidence="2" id="KW-0472">Membrane</keyword>
<keyword evidence="4" id="KW-1185">Reference proteome</keyword>
<name>A0A1C4W246_9ACTN</name>
<feature type="transmembrane region" description="Helical" evidence="2">
    <location>
        <begin position="143"/>
        <end position="166"/>
    </location>
</feature>
<feature type="compositionally biased region" description="Pro residues" evidence="1">
    <location>
        <begin position="1"/>
        <end position="18"/>
    </location>
</feature>
<evidence type="ECO:0008006" key="5">
    <source>
        <dbReference type="Google" id="ProtNLM"/>
    </source>
</evidence>
<dbReference type="OrthoDB" id="3404556at2"/>
<feature type="compositionally biased region" description="Pro residues" evidence="1">
    <location>
        <begin position="29"/>
        <end position="74"/>
    </location>
</feature>
<keyword evidence="2" id="KW-0812">Transmembrane</keyword>
<dbReference type="Proteomes" id="UP000198243">
    <property type="component" value="Chromosome I"/>
</dbReference>
<dbReference type="AlphaFoldDB" id="A0A1C4W246"/>
<evidence type="ECO:0000256" key="2">
    <source>
        <dbReference type="SAM" id="Phobius"/>
    </source>
</evidence>
<feature type="transmembrane region" description="Helical" evidence="2">
    <location>
        <begin position="194"/>
        <end position="221"/>
    </location>
</feature>
<evidence type="ECO:0000313" key="3">
    <source>
        <dbReference type="EMBL" id="SCE90304.1"/>
    </source>
</evidence>
<evidence type="ECO:0000256" key="1">
    <source>
        <dbReference type="SAM" id="MobiDB-lite"/>
    </source>
</evidence>
<feature type="region of interest" description="Disordered" evidence="1">
    <location>
        <begin position="1"/>
        <end position="80"/>
    </location>
</feature>
<reference evidence="4" key="1">
    <citation type="submission" date="2016-06" db="EMBL/GenBank/DDBJ databases">
        <authorList>
            <person name="Varghese N."/>
            <person name="Submissions Spin"/>
        </authorList>
    </citation>
    <scope>NUCLEOTIDE SEQUENCE [LARGE SCALE GENOMIC DNA]</scope>
    <source>
        <strain evidence="4">DSM 44875</strain>
    </source>
</reference>
<proteinExistence type="predicted"/>
<keyword evidence="2" id="KW-1133">Transmembrane helix</keyword>
<sequence>MSDQPPPAVPPPGQPDPSGPHAGGVDPSGPHPNQPGPPPAGDPTAPSPWGPPPGTPPGWNPNVPPGWGPPPGAPPQGWVFPPTGGYPVGVGPYGGQPWYPGPPAAGWYPPGLDPADRLVTPPGAGLSAWFDRCLGAVRRGWRLLLPILLLTQVLPAAVLSVLSLGLDPTAKWDTTAVEQSTALPDSFLTDLATVFLVLIGGSLLIGLVQAVGWAAGTWVITRQAVGEPVSLGEALRYGLRRALGLWGWTLLIGVIVGLGLCFCVLPGIYLAFALSMAGPVYLFERENPIGRSFRMFHDRLGLFLGRVALVAAAVIVGTLVASVLEGVGSAPFGADPLATPGSAVGVVLVIAVGAVLALPAHLAQLVGLLVTYAEQRAHERPVNAAGMAAELG</sequence>
<dbReference type="RefSeq" id="WP_157743160.1">
    <property type="nucleotide sequence ID" value="NZ_LT607412.1"/>
</dbReference>
<protein>
    <recommendedName>
        <fullName evidence="5">Membrane domain of glycerophosphoryl diester phosphodiesterase</fullName>
    </recommendedName>
</protein>
<gene>
    <name evidence="3" type="ORF">GA0070607_3021</name>
</gene>
<feature type="transmembrane region" description="Helical" evidence="2">
    <location>
        <begin position="344"/>
        <end position="370"/>
    </location>
</feature>